<dbReference type="InterPro" id="IPR036890">
    <property type="entry name" value="HATPase_C_sf"/>
</dbReference>
<feature type="domain" description="Histidine kinase" evidence="10">
    <location>
        <begin position="717"/>
        <end position="809"/>
    </location>
</feature>
<dbReference type="InterPro" id="IPR000014">
    <property type="entry name" value="PAS"/>
</dbReference>
<dbReference type="Pfam" id="PF02518">
    <property type="entry name" value="HATPase_c"/>
    <property type="match status" value="1"/>
</dbReference>
<evidence type="ECO:0000313" key="13">
    <source>
        <dbReference type="EMBL" id="GAT33418.1"/>
    </source>
</evidence>
<evidence type="ECO:0000259" key="11">
    <source>
        <dbReference type="PROSITE" id="PS50112"/>
    </source>
</evidence>
<evidence type="ECO:0000313" key="14">
    <source>
        <dbReference type="Proteomes" id="UP000076023"/>
    </source>
</evidence>
<keyword evidence="9" id="KW-0902">Two-component regulatory system</keyword>
<dbReference type="Gene3D" id="1.20.5.1930">
    <property type="match status" value="1"/>
</dbReference>
<comment type="caution">
    <text evidence="13">The sequence shown here is derived from an EMBL/GenBank/DDBJ whole genome shotgun (WGS) entry which is preliminary data.</text>
</comment>
<dbReference type="Pfam" id="PF07730">
    <property type="entry name" value="HisKA_3"/>
    <property type="match status" value="1"/>
</dbReference>
<dbReference type="CDD" id="cd16917">
    <property type="entry name" value="HATPase_UhpB-NarQ-NarX-like"/>
    <property type="match status" value="1"/>
</dbReference>
<name>A0A146G9U5_TERSA</name>
<dbReference type="InterPro" id="IPR035965">
    <property type="entry name" value="PAS-like_dom_sf"/>
</dbReference>
<evidence type="ECO:0000256" key="4">
    <source>
        <dbReference type="ARBA" id="ARBA00022553"/>
    </source>
</evidence>
<dbReference type="EMBL" id="BDCO01000002">
    <property type="protein sequence ID" value="GAT33418.1"/>
    <property type="molecule type" value="Genomic_DNA"/>
</dbReference>
<evidence type="ECO:0000256" key="9">
    <source>
        <dbReference type="ARBA" id="ARBA00023012"/>
    </source>
</evidence>
<evidence type="ECO:0000256" key="3">
    <source>
        <dbReference type="ARBA" id="ARBA00012438"/>
    </source>
</evidence>
<dbReference type="GO" id="GO:0005524">
    <property type="term" value="F:ATP binding"/>
    <property type="evidence" value="ECO:0007669"/>
    <property type="project" value="UniProtKB-KW"/>
</dbReference>
<dbReference type="SMART" id="SM00091">
    <property type="entry name" value="PAS"/>
    <property type="match status" value="2"/>
</dbReference>
<evidence type="ECO:0000256" key="7">
    <source>
        <dbReference type="ARBA" id="ARBA00022777"/>
    </source>
</evidence>
<dbReference type="STRING" id="690879.TSACC_21834"/>
<feature type="domain" description="PAS" evidence="11">
    <location>
        <begin position="469"/>
        <end position="515"/>
    </location>
</feature>
<dbReference type="SMART" id="SM00304">
    <property type="entry name" value="HAMP"/>
    <property type="match status" value="1"/>
</dbReference>
<dbReference type="InterPro" id="IPR005467">
    <property type="entry name" value="His_kinase_dom"/>
</dbReference>
<sequence>MKLRPGTVYSRALAIFLLASLLLLGAVAALTQLIILREFSQTESRELKATMQRVALLLGREDAAMEGVLSNWEQIPFFRNIALGSLARNLKEEEVTRSLEDLRADFFAVVGEDGRMRRAFYRNENIRKKLDAQIGGVMSRVAKDGKPGCSSGFVVISNMLCSVSFLKLDGAPNKVVVGRIFDKDAWTFIEQMFSAEIGFGSFGEPTAGVISPENIVDLFNKQDVVINVENSDRITGIRLLRGIDGTPLGYIKVSQGRPLRQEGLHASSVFLIGISLAGSALVVLVWILLDRTILARISDLTRKLELEKRSGRLPVRLEFKGDDELGTLARSIEDLASKLEHSQDQYRAIVEDQAELICRFDENFTLTFGNEVFCRYLLNGRATIADTVLLEVLPDDVAGELRRAFGSLSKDRPMVIQTVEFSFPDGRNSMWLRTTLRRGFDDHGRSRGGQWVASDVTTQVLAQKQALETERRFRRLFETSSDGILLIDVGTMFVTDINTSLCRMLFLAGSDVLGKRLQELPIFAPCMPLIRDASAQPSKEVYGGSKRECRLDRVDGTSLHAEVRCSSYLVGDRNYIQLNFRNISERVEGEHQMRLLSAKLLRLQDEERRRIARELHDSTAQNLSALEMNISLLEPIIQPKNGRATRIIKETREIVQECSKELRNISYLLHPPLIDEVGLAFAVKWFVDGFAKRTGMAVHLEVDPLFPRLAAEIEMPLFRVVQEAMTNVYRHSRADDVWITLHHTENEVSLEIRDNGRGFPDPEVLEAGGMGGGVGLAGMRERLSNLGGSLDVASSSFGVVVTATLGLDSNHVRPTAD</sequence>
<dbReference type="PROSITE" id="PS50112">
    <property type="entry name" value="PAS"/>
    <property type="match status" value="1"/>
</dbReference>
<dbReference type="PANTHER" id="PTHR24421:SF10">
    <property type="entry name" value="NITRATE_NITRITE SENSOR PROTEIN NARQ"/>
    <property type="match status" value="1"/>
</dbReference>
<dbReference type="GO" id="GO:0046983">
    <property type="term" value="F:protein dimerization activity"/>
    <property type="evidence" value="ECO:0007669"/>
    <property type="project" value="InterPro"/>
</dbReference>
<reference evidence="14" key="1">
    <citation type="journal article" date="2017" name="Genome Announc.">
        <title>Draft Genome Sequence of Terrimicrobium sacchariphilum NM-5T, a Facultative Anaerobic Soil Bacterium of the Class Spartobacteria.</title>
        <authorList>
            <person name="Qiu Y.L."/>
            <person name="Tourlousse D.M."/>
            <person name="Matsuura N."/>
            <person name="Ohashi A."/>
            <person name="Sekiguchi Y."/>
        </authorList>
    </citation>
    <scope>NUCLEOTIDE SEQUENCE [LARGE SCALE GENOMIC DNA]</scope>
    <source>
        <strain evidence="14">NM-5</strain>
    </source>
</reference>
<accession>A0A146G9U5</accession>
<dbReference type="InterPro" id="IPR003660">
    <property type="entry name" value="HAMP_dom"/>
</dbReference>
<dbReference type="RefSeq" id="WP_075079152.1">
    <property type="nucleotide sequence ID" value="NZ_BDCO01000002.1"/>
</dbReference>
<protein>
    <recommendedName>
        <fullName evidence="3">histidine kinase</fullName>
        <ecNumber evidence="3">2.7.13.3</ecNumber>
    </recommendedName>
</protein>
<proteinExistence type="predicted"/>
<dbReference type="NCBIfam" id="TIGR00229">
    <property type="entry name" value="sensory_box"/>
    <property type="match status" value="2"/>
</dbReference>
<dbReference type="AlphaFoldDB" id="A0A146G9U5"/>
<comment type="subcellular location">
    <subcellularLocation>
        <location evidence="2">Membrane</location>
    </subcellularLocation>
</comment>
<dbReference type="GO" id="GO:0016020">
    <property type="term" value="C:membrane"/>
    <property type="evidence" value="ECO:0007669"/>
    <property type="project" value="UniProtKB-SubCell"/>
</dbReference>
<dbReference type="PROSITE" id="PS50885">
    <property type="entry name" value="HAMP"/>
    <property type="match status" value="1"/>
</dbReference>
<evidence type="ECO:0000256" key="5">
    <source>
        <dbReference type="ARBA" id="ARBA00022679"/>
    </source>
</evidence>
<dbReference type="Gene3D" id="3.30.450.20">
    <property type="entry name" value="PAS domain"/>
    <property type="match status" value="2"/>
</dbReference>
<dbReference type="Gene3D" id="3.30.565.10">
    <property type="entry name" value="Histidine kinase-like ATPase, C-terminal domain"/>
    <property type="match status" value="1"/>
</dbReference>
<dbReference type="EC" id="2.7.13.3" evidence="3"/>
<dbReference type="PROSITE" id="PS50109">
    <property type="entry name" value="HIS_KIN"/>
    <property type="match status" value="1"/>
</dbReference>
<dbReference type="SUPFAM" id="SSF55785">
    <property type="entry name" value="PYP-like sensor domain (PAS domain)"/>
    <property type="match status" value="2"/>
</dbReference>
<evidence type="ECO:0000256" key="8">
    <source>
        <dbReference type="ARBA" id="ARBA00022840"/>
    </source>
</evidence>
<dbReference type="Gene3D" id="6.10.340.10">
    <property type="match status" value="1"/>
</dbReference>
<dbReference type="InterPro" id="IPR011712">
    <property type="entry name" value="Sig_transdc_His_kin_sub3_dim/P"/>
</dbReference>
<dbReference type="CDD" id="cd06225">
    <property type="entry name" value="HAMP"/>
    <property type="match status" value="1"/>
</dbReference>
<dbReference type="OrthoDB" id="9781904at2"/>
<keyword evidence="4" id="KW-0597">Phosphoprotein</keyword>
<keyword evidence="5" id="KW-0808">Transferase</keyword>
<evidence type="ECO:0000259" key="12">
    <source>
        <dbReference type="PROSITE" id="PS50885"/>
    </source>
</evidence>
<gene>
    <name evidence="13" type="ORF">TSACC_21834</name>
</gene>
<comment type="catalytic activity">
    <reaction evidence="1">
        <text>ATP + protein L-histidine = ADP + protein N-phospho-L-histidine.</text>
        <dbReference type="EC" id="2.7.13.3"/>
    </reaction>
</comment>
<dbReference type="InterPro" id="IPR050482">
    <property type="entry name" value="Sensor_HK_TwoCompSys"/>
</dbReference>
<evidence type="ECO:0000256" key="6">
    <source>
        <dbReference type="ARBA" id="ARBA00022741"/>
    </source>
</evidence>
<dbReference type="SMART" id="SM00387">
    <property type="entry name" value="HATPase_c"/>
    <property type="match status" value="1"/>
</dbReference>
<evidence type="ECO:0000259" key="10">
    <source>
        <dbReference type="PROSITE" id="PS50109"/>
    </source>
</evidence>
<dbReference type="Pfam" id="PF00672">
    <property type="entry name" value="HAMP"/>
    <property type="match status" value="1"/>
</dbReference>
<feature type="domain" description="HAMP" evidence="12">
    <location>
        <begin position="291"/>
        <end position="344"/>
    </location>
</feature>
<evidence type="ECO:0000256" key="2">
    <source>
        <dbReference type="ARBA" id="ARBA00004370"/>
    </source>
</evidence>
<dbReference type="Pfam" id="PF13188">
    <property type="entry name" value="PAS_8"/>
    <property type="match status" value="1"/>
</dbReference>
<dbReference type="GO" id="GO:0000155">
    <property type="term" value="F:phosphorelay sensor kinase activity"/>
    <property type="evidence" value="ECO:0007669"/>
    <property type="project" value="InterPro"/>
</dbReference>
<keyword evidence="6" id="KW-0547">Nucleotide-binding</keyword>
<dbReference type="PANTHER" id="PTHR24421">
    <property type="entry name" value="NITRATE/NITRITE SENSOR PROTEIN NARX-RELATED"/>
    <property type="match status" value="1"/>
</dbReference>
<dbReference type="SUPFAM" id="SSF55874">
    <property type="entry name" value="ATPase domain of HSP90 chaperone/DNA topoisomerase II/histidine kinase"/>
    <property type="match status" value="1"/>
</dbReference>
<keyword evidence="14" id="KW-1185">Reference proteome</keyword>
<evidence type="ECO:0000256" key="1">
    <source>
        <dbReference type="ARBA" id="ARBA00000085"/>
    </source>
</evidence>
<dbReference type="InParanoid" id="A0A146G9U5"/>
<keyword evidence="7" id="KW-0418">Kinase</keyword>
<dbReference type="Proteomes" id="UP000076023">
    <property type="component" value="Unassembled WGS sequence"/>
</dbReference>
<dbReference type="InterPro" id="IPR003594">
    <property type="entry name" value="HATPase_dom"/>
</dbReference>
<organism evidence="13 14">
    <name type="scientific">Terrimicrobium sacchariphilum</name>
    <dbReference type="NCBI Taxonomy" id="690879"/>
    <lineage>
        <taxon>Bacteria</taxon>
        <taxon>Pseudomonadati</taxon>
        <taxon>Verrucomicrobiota</taxon>
        <taxon>Terrimicrobiia</taxon>
        <taxon>Terrimicrobiales</taxon>
        <taxon>Terrimicrobiaceae</taxon>
        <taxon>Terrimicrobium</taxon>
    </lineage>
</organism>
<keyword evidence="8" id="KW-0067">ATP-binding</keyword>